<sequence>MSADWALGSLVVAIIALAISRELPLTMLTRTIIGTCLQWLRFESAFCDSAVWDNLPDGACFHSHRNCSPDAPGRALFSKLSDTHGTQDFLEYFSALSAYKDKRAVKKPLDLDLMRKYFHTDVKTLFLCCMSTIDHKCTWQFRYNPYSNSYTFLFGKSFLVLKKHAKYFEADIRVPCRDCDIVTRRTKVELESIIISGSPPWYQEMVENYYRVTFSFPQPDGKSMARAGWIIAIGLGDAKALPYFATSFGDFKPLSPIFHHRGPGQGSYGKGCQYLLKFICGQIAEAFPDDPYKELVQVTNKAIEGMLKDHTGSAISRFLNNTPLENAVGEGEYTAFTLKGHRSTVYEEYFYLYLQDLSEAFTMFCSI</sequence>
<accession>A0A0G4PRL1</accession>
<name>A0A0G4PRL1_PENC3</name>
<dbReference type="AlphaFoldDB" id="A0A0G4PRL1"/>
<proteinExistence type="predicted"/>
<organism evidence="1 2">
    <name type="scientific">Penicillium camemberti (strain FM 013)</name>
    <dbReference type="NCBI Taxonomy" id="1429867"/>
    <lineage>
        <taxon>Eukaryota</taxon>
        <taxon>Fungi</taxon>
        <taxon>Dikarya</taxon>
        <taxon>Ascomycota</taxon>
        <taxon>Pezizomycotina</taxon>
        <taxon>Eurotiomycetes</taxon>
        <taxon>Eurotiomycetidae</taxon>
        <taxon>Eurotiales</taxon>
        <taxon>Aspergillaceae</taxon>
        <taxon>Penicillium</taxon>
    </lineage>
</organism>
<gene>
    <name evidence="1" type="ORF">PCAMFM013_S032g000083</name>
</gene>
<evidence type="ECO:0000313" key="2">
    <source>
        <dbReference type="Proteomes" id="UP000053732"/>
    </source>
</evidence>
<keyword evidence="2" id="KW-1185">Reference proteome</keyword>
<protein>
    <submittedName>
        <fullName evidence="1">Str. FM013</fullName>
    </submittedName>
</protein>
<dbReference type="Proteomes" id="UP000053732">
    <property type="component" value="Unassembled WGS sequence"/>
</dbReference>
<reference evidence="1 2" key="1">
    <citation type="journal article" date="2014" name="Nat. Commun.">
        <title>Multiple recent horizontal transfers of a large genomic region in cheese making fungi.</title>
        <authorList>
            <person name="Cheeseman K."/>
            <person name="Ropars J."/>
            <person name="Renault P."/>
            <person name="Dupont J."/>
            <person name="Gouzy J."/>
            <person name="Branca A."/>
            <person name="Abraham A.L."/>
            <person name="Ceppi M."/>
            <person name="Conseiller E."/>
            <person name="Debuchy R."/>
            <person name="Malagnac F."/>
            <person name="Goarin A."/>
            <person name="Silar P."/>
            <person name="Lacoste S."/>
            <person name="Sallet E."/>
            <person name="Bensimon A."/>
            <person name="Giraud T."/>
            <person name="Brygoo Y."/>
        </authorList>
    </citation>
    <scope>NUCLEOTIDE SEQUENCE [LARGE SCALE GENOMIC DNA]</scope>
    <source>
        <strain evidence="2">FM 013</strain>
    </source>
</reference>
<evidence type="ECO:0000313" key="1">
    <source>
        <dbReference type="EMBL" id="CRL29047.1"/>
    </source>
</evidence>
<dbReference type="EMBL" id="HG793165">
    <property type="protein sequence ID" value="CRL29047.1"/>
    <property type="molecule type" value="Genomic_DNA"/>
</dbReference>